<protein>
    <recommendedName>
        <fullName evidence="5">Urease accessory protein UreF</fullName>
    </recommendedName>
</protein>
<evidence type="ECO:0000313" key="4">
    <source>
        <dbReference type="Proteomes" id="UP001056336"/>
    </source>
</evidence>
<dbReference type="InterPro" id="IPR002639">
    <property type="entry name" value="UreF"/>
</dbReference>
<keyword evidence="1" id="KW-0996">Nickel insertion</keyword>
<proteinExistence type="predicted"/>
<reference evidence="3" key="1">
    <citation type="journal article" date="2018" name="Int. J. Syst. Evol. Microbiol.">
        <title>Jatrophihabitans telluris sp. nov., isolated from sediment soil of lava forest wetlands and the emended description of the genus Jatrophihabitans.</title>
        <authorList>
            <person name="Lee K.C."/>
            <person name="Suh M.K."/>
            <person name="Eom M.K."/>
            <person name="Kim K.K."/>
            <person name="Kim J.S."/>
            <person name="Kim D.S."/>
            <person name="Ko S.H."/>
            <person name="Shin Y.K."/>
            <person name="Lee J.S."/>
        </authorList>
    </citation>
    <scope>NUCLEOTIDE SEQUENCE</scope>
    <source>
        <strain evidence="3">N237</strain>
    </source>
</reference>
<evidence type="ECO:0000256" key="1">
    <source>
        <dbReference type="ARBA" id="ARBA00022988"/>
    </source>
</evidence>
<dbReference type="InterPro" id="IPR038277">
    <property type="entry name" value="UreF_sf"/>
</dbReference>
<dbReference type="RefSeq" id="WP_249771712.1">
    <property type="nucleotide sequence ID" value="NZ_CP097332.1"/>
</dbReference>
<keyword evidence="4" id="KW-1185">Reference proteome</keyword>
<dbReference type="Gene3D" id="1.10.4190.10">
    <property type="entry name" value="Urease accessory protein UreF"/>
    <property type="match status" value="1"/>
</dbReference>
<dbReference type="EMBL" id="CP097332">
    <property type="protein sequence ID" value="UQX88326.1"/>
    <property type="molecule type" value="Genomic_DNA"/>
</dbReference>
<dbReference type="PIRSF" id="PIRSF009467">
    <property type="entry name" value="Ureas_acces_UreF"/>
    <property type="match status" value="1"/>
</dbReference>
<dbReference type="PANTHER" id="PTHR33620:SF1">
    <property type="entry name" value="UREASE ACCESSORY PROTEIN F"/>
    <property type="match status" value="1"/>
</dbReference>
<dbReference type="Proteomes" id="UP001056336">
    <property type="component" value="Chromosome"/>
</dbReference>
<reference evidence="3" key="2">
    <citation type="submission" date="2022-05" db="EMBL/GenBank/DDBJ databases">
        <authorList>
            <person name="Kim J.-S."/>
            <person name="Lee K."/>
            <person name="Suh M."/>
            <person name="Eom M."/>
            <person name="Kim J.-S."/>
            <person name="Kim D.-S."/>
            <person name="Ko S.-H."/>
            <person name="Shin Y."/>
            <person name="Lee J.-S."/>
        </authorList>
    </citation>
    <scope>NUCLEOTIDE SEQUENCE</scope>
    <source>
        <strain evidence="3">N237</strain>
    </source>
</reference>
<organism evidence="3 4">
    <name type="scientific">Jatrophihabitans telluris</name>
    <dbReference type="NCBI Taxonomy" id="2038343"/>
    <lineage>
        <taxon>Bacteria</taxon>
        <taxon>Bacillati</taxon>
        <taxon>Actinomycetota</taxon>
        <taxon>Actinomycetes</taxon>
        <taxon>Jatrophihabitantales</taxon>
        <taxon>Jatrophihabitantaceae</taxon>
        <taxon>Jatrophihabitans</taxon>
    </lineage>
</organism>
<gene>
    <name evidence="3" type="ORF">M6D93_18895</name>
</gene>
<dbReference type="PANTHER" id="PTHR33620">
    <property type="entry name" value="UREASE ACCESSORY PROTEIN F"/>
    <property type="match status" value="1"/>
</dbReference>
<evidence type="ECO:0000313" key="3">
    <source>
        <dbReference type="EMBL" id="UQX88326.1"/>
    </source>
</evidence>
<name>A0ABY4QZ85_9ACTN</name>
<evidence type="ECO:0008006" key="5">
    <source>
        <dbReference type="Google" id="ProtNLM"/>
    </source>
</evidence>
<keyword evidence="2" id="KW-0143">Chaperone</keyword>
<sequence length="239" mass="24722">MSTTDFELPLRLLLLLDSRSPAGAHSHSAGMEAAVAAGWISAASDVCEFLRGRLATATGVAASCAAYACRLWLDDGEPGHWRLLDAEFSARTPSEAARASSRTLGSGLRRLLRATVPDAQVRTTDAWSGCPRPAPHHPLVLGAATALTGGDSRAAARAAALLGCTGPASAAVRLLGLDPYAVHAVTAELSDEIGAIADHAADLAMLAYGRPEELPADSAPAIELLADVHARMEVRLFAS</sequence>
<evidence type="ECO:0000256" key="2">
    <source>
        <dbReference type="ARBA" id="ARBA00023186"/>
    </source>
</evidence>
<dbReference type="Pfam" id="PF01730">
    <property type="entry name" value="UreF"/>
    <property type="match status" value="1"/>
</dbReference>
<accession>A0ABY4QZ85</accession>